<dbReference type="AlphaFoldDB" id="A0ABD3V924"/>
<evidence type="ECO:0000313" key="4">
    <source>
        <dbReference type="Proteomes" id="UP001634394"/>
    </source>
</evidence>
<feature type="signal peptide" evidence="2">
    <location>
        <begin position="1"/>
        <end position="18"/>
    </location>
</feature>
<keyword evidence="1" id="KW-1133">Transmembrane helix</keyword>
<evidence type="ECO:0000313" key="3">
    <source>
        <dbReference type="EMBL" id="KAL3857551.1"/>
    </source>
</evidence>
<accession>A0ABD3V924</accession>
<reference evidence="3 4" key="1">
    <citation type="submission" date="2024-11" db="EMBL/GenBank/DDBJ databases">
        <title>Chromosome-level genome assembly of the freshwater bivalve Anodonta woodiana.</title>
        <authorList>
            <person name="Chen X."/>
        </authorList>
    </citation>
    <scope>NUCLEOTIDE SEQUENCE [LARGE SCALE GENOMIC DNA]</scope>
    <source>
        <strain evidence="3">MN2024</strain>
        <tissue evidence="3">Gills</tissue>
    </source>
</reference>
<keyword evidence="1" id="KW-0472">Membrane</keyword>
<keyword evidence="2" id="KW-0732">Signal</keyword>
<sequence length="61" mass="6059">MRIAASFVVIILVGMVSTLNGDSRGSGLALLALLPILAFAFIGKGGGFGAGDNGEPADIIL</sequence>
<feature type="chain" id="PRO_5044802697" evidence="2">
    <location>
        <begin position="19"/>
        <end position="61"/>
    </location>
</feature>
<feature type="non-terminal residue" evidence="3">
    <location>
        <position position="1"/>
    </location>
</feature>
<feature type="transmembrane region" description="Helical" evidence="1">
    <location>
        <begin position="28"/>
        <end position="46"/>
    </location>
</feature>
<keyword evidence="1" id="KW-0812">Transmembrane</keyword>
<proteinExistence type="predicted"/>
<protein>
    <submittedName>
        <fullName evidence="3">Uncharacterized protein</fullName>
    </submittedName>
</protein>
<evidence type="ECO:0000256" key="1">
    <source>
        <dbReference type="SAM" id="Phobius"/>
    </source>
</evidence>
<organism evidence="3 4">
    <name type="scientific">Sinanodonta woodiana</name>
    <name type="common">Chinese pond mussel</name>
    <name type="synonym">Anodonta woodiana</name>
    <dbReference type="NCBI Taxonomy" id="1069815"/>
    <lineage>
        <taxon>Eukaryota</taxon>
        <taxon>Metazoa</taxon>
        <taxon>Spiralia</taxon>
        <taxon>Lophotrochozoa</taxon>
        <taxon>Mollusca</taxon>
        <taxon>Bivalvia</taxon>
        <taxon>Autobranchia</taxon>
        <taxon>Heteroconchia</taxon>
        <taxon>Palaeoheterodonta</taxon>
        <taxon>Unionida</taxon>
        <taxon>Unionoidea</taxon>
        <taxon>Unionidae</taxon>
        <taxon>Unioninae</taxon>
        <taxon>Sinanodonta</taxon>
    </lineage>
</organism>
<dbReference type="EMBL" id="JBJQND010000013">
    <property type="protein sequence ID" value="KAL3857551.1"/>
    <property type="molecule type" value="Genomic_DNA"/>
</dbReference>
<comment type="caution">
    <text evidence="3">The sequence shown here is derived from an EMBL/GenBank/DDBJ whole genome shotgun (WGS) entry which is preliminary data.</text>
</comment>
<name>A0ABD3V924_SINWO</name>
<evidence type="ECO:0000256" key="2">
    <source>
        <dbReference type="SAM" id="SignalP"/>
    </source>
</evidence>
<keyword evidence="4" id="KW-1185">Reference proteome</keyword>
<gene>
    <name evidence="3" type="ORF">ACJMK2_012203</name>
</gene>
<feature type="non-terminal residue" evidence="3">
    <location>
        <position position="61"/>
    </location>
</feature>
<dbReference type="Proteomes" id="UP001634394">
    <property type="component" value="Unassembled WGS sequence"/>
</dbReference>